<dbReference type="Gene3D" id="1.10.238.10">
    <property type="entry name" value="EF-hand"/>
    <property type="match status" value="1"/>
</dbReference>
<keyword evidence="3" id="KW-0009">Actin-binding</keyword>
<evidence type="ECO:0000256" key="2">
    <source>
        <dbReference type="ARBA" id="ARBA00022737"/>
    </source>
</evidence>
<keyword evidence="7" id="KW-1185">Reference proteome</keyword>
<feature type="compositionally biased region" description="Basic and acidic residues" evidence="5">
    <location>
        <begin position="110"/>
        <end position="124"/>
    </location>
</feature>
<dbReference type="PANTHER" id="PTHR19961">
    <property type="entry name" value="FIMBRIN/PLASTIN"/>
    <property type="match status" value="1"/>
</dbReference>
<dbReference type="SUPFAM" id="SSF47473">
    <property type="entry name" value="EF-hand"/>
    <property type="match status" value="1"/>
</dbReference>
<gene>
    <name evidence="6" type="ORF">HID58_087717</name>
</gene>
<comment type="subcellular location">
    <subcellularLocation>
        <location evidence="1">Cytoplasm</location>
        <location evidence="1">Cytoskeleton</location>
    </subcellularLocation>
</comment>
<evidence type="ECO:0000313" key="7">
    <source>
        <dbReference type="Proteomes" id="UP000824890"/>
    </source>
</evidence>
<organism evidence="6 7">
    <name type="scientific">Brassica napus</name>
    <name type="common">Rape</name>
    <dbReference type="NCBI Taxonomy" id="3708"/>
    <lineage>
        <taxon>Eukaryota</taxon>
        <taxon>Viridiplantae</taxon>
        <taxon>Streptophyta</taxon>
        <taxon>Embryophyta</taxon>
        <taxon>Tracheophyta</taxon>
        <taxon>Spermatophyta</taxon>
        <taxon>Magnoliopsida</taxon>
        <taxon>eudicotyledons</taxon>
        <taxon>Gunneridae</taxon>
        <taxon>Pentapetalae</taxon>
        <taxon>rosids</taxon>
        <taxon>malvids</taxon>
        <taxon>Brassicales</taxon>
        <taxon>Brassicaceae</taxon>
        <taxon>Brassiceae</taxon>
        <taxon>Brassica</taxon>
    </lineage>
</organism>
<dbReference type="InterPro" id="IPR039959">
    <property type="entry name" value="Fimbrin/Plastin"/>
</dbReference>
<protein>
    <submittedName>
        <fullName evidence="6">Uncharacterized protein</fullName>
    </submittedName>
</protein>
<evidence type="ECO:0000256" key="5">
    <source>
        <dbReference type="SAM" id="MobiDB-lite"/>
    </source>
</evidence>
<feature type="region of interest" description="Disordered" evidence="5">
    <location>
        <begin position="110"/>
        <end position="141"/>
    </location>
</feature>
<sequence length="161" mass="18028">MELENLNRGLYGDQREMSGFVGVVVSDPWLQSQFTRVELRTLNSEFVSLKNSSGNITIEDLPSLLSKLKSISATFKEDEIRQILQEHASDNTSSDVGFEEFLKDLAEGRQCSDHRGGDASHENKPSNGKISGDSATPKPFGLNTDWREFRANLFMKEQVIS</sequence>
<accession>A0ABQ7XU63</accession>
<evidence type="ECO:0000256" key="4">
    <source>
        <dbReference type="ARBA" id="ARBA00023212"/>
    </source>
</evidence>
<dbReference type="PANTHER" id="PTHR19961:SF62">
    <property type="entry name" value="FIMBRIN-1"/>
    <property type="match status" value="1"/>
</dbReference>
<keyword evidence="4" id="KW-0963">Cytoplasm</keyword>
<evidence type="ECO:0000256" key="1">
    <source>
        <dbReference type="ARBA" id="ARBA00004245"/>
    </source>
</evidence>
<name>A0ABQ7XU63_BRANA</name>
<evidence type="ECO:0000256" key="3">
    <source>
        <dbReference type="ARBA" id="ARBA00023203"/>
    </source>
</evidence>
<keyword evidence="4" id="KW-0206">Cytoskeleton</keyword>
<reference evidence="6 7" key="1">
    <citation type="submission" date="2021-05" db="EMBL/GenBank/DDBJ databases">
        <title>Genome Assembly of Synthetic Allotetraploid Brassica napus Reveals Homoeologous Exchanges between Subgenomes.</title>
        <authorList>
            <person name="Davis J.T."/>
        </authorList>
    </citation>
    <scope>NUCLEOTIDE SEQUENCE [LARGE SCALE GENOMIC DNA]</scope>
    <source>
        <strain evidence="7">cv. Da-Ae</strain>
        <tissue evidence="6">Seedling</tissue>
    </source>
</reference>
<dbReference type="Proteomes" id="UP000824890">
    <property type="component" value="Unassembled WGS sequence"/>
</dbReference>
<evidence type="ECO:0000313" key="6">
    <source>
        <dbReference type="EMBL" id="KAH0859456.1"/>
    </source>
</evidence>
<proteinExistence type="predicted"/>
<comment type="caution">
    <text evidence="6">The sequence shown here is derived from an EMBL/GenBank/DDBJ whole genome shotgun (WGS) entry which is preliminary data.</text>
</comment>
<keyword evidence="2" id="KW-0677">Repeat</keyword>
<dbReference type="InterPro" id="IPR011992">
    <property type="entry name" value="EF-hand-dom_pair"/>
</dbReference>
<dbReference type="EMBL" id="JAGKQM010000019">
    <property type="protein sequence ID" value="KAH0859456.1"/>
    <property type="molecule type" value="Genomic_DNA"/>
</dbReference>